<feature type="region of interest" description="Disordered" evidence="1">
    <location>
        <begin position="515"/>
        <end position="579"/>
    </location>
</feature>
<reference evidence="2" key="1">
    <citation type="journal article" date="2015" name="Int. J. Syst. Evol. Microbiol.">
        <title>Rhizobium oryzicola sp. nov., potential plant-growth-promoting endophytic bacteria isolated from rice roots.</title>
        <authorList>
            <person name="Zhang X.X."/>
            <person name="Gao J.S."/>
            <person name="Cao Y.H."/>
            <person name="Sheirdil R.A."/>
            <person name="Wang X.C."/>
            <person name="Zhang L."/>
        </authorList>
    </citation>
    <scope>NUCLEOTIDE SEQUENCE</scope>
    <source>
        <strain evidence="2">05753</strain>
    </source>
</reference>
<dbReference type="Gene3D" id="1.25.40.10">
    <property type="entry name" value="Tetratricopeptide repeat domain"/>
    <property type="match status" value="2"/>
</dbReference>
<feature type="compositionally biased region" description="Low complexity" evidence="1">
    <location>
        <begin position="524"/>
        <end position="558"/>
    </location>
</feature>
<dbReference type="Proteomes" id="UP001169006">
    <property type="component" value="Unassembled WGS sequence"/>
</dbReference>
<protein>
    <submittedName>
        <fullName evidence="2">Tetratricopeptide repeat protein</fullName>
    </submittedName>
</protein>
<keyword evidence="3" id="KW-1185">Reference proteome</keyword>
<evidence type="ECO:0000313" key="3">
    <source>
        <dbReference type="Proteomes" id="UP001169006"/>
    </source>
</evidence>
<dbReference type="InterPro" id="IPR011990">
    <property type="entry name" value="TPR-like_helical_dom_sf"/>
</dbReference>
<reference evidence="2" key="2">
    <citation type="submission" date="2023-07" db="EMBL/GenBank/DDBJ databases">
        <authorList>
            <person name="Sun H."/>
        </authorList>
    </citation>
    <scope>NUCLEOTIDE SEQUENCE</scope>
    <source>
        <strain evidence="2">05753</strain>
    </source>
</reference>
<evidence type="ECO:0000313" key="2">
    <source>
        <dbReference type="EMBL" id="MDO1585071.1"/>
    </source>
</evidence>
<sequence length="751" mass="81583">MPLKPQLLAATILAVGGFYPDGGHEALAGSAAPRGARIERVMAAADLPDTDTLAGKIRATQSSAQIPLPDPGIDDTAHIVQFDPTAEAQTRSPTPPTAGAAEEPEVDESALRYFAARGDTARLKAEIARLRALYPNWQPPADPLAVPQHRDAKLEAMWRLYSEGKYAEVRRAIAERQASETTWQAPADLLERLSVAEARVRLVNASELKQYDTVVSVGAENPSLLNCADVDVLWRVAEAFVKTDRASRGQDAYRFILKNCTNPAERLATIQKAAALLPYESVQPLLAFEKTGTDGSREFDSVRDALSRSFVAEANRRPEISIDATYLERVKRLAANDTNGTDSLLLGWYYLRHNAMPEAEKWFRTSRDKSNTASASQGLALTLIARKAPAEAEEVMFRWKDDSEDASATYLAATANLLAGDPPPEVPGPVLQRIAAAVVEKRYVPTAQQMGWYARAFNQPQAAIRWFQTALQWKADDEPSAYGLAITQQQLNNHAAVEDIRRQWAGRSQRIANLGLLTSPPPATTRQTTPPTATAVEAPPAPAAATAPTVSAPVRVAAQRAPGPKVTEKATERATASKGNRTDCALGTASAANSQQALSLGWCLMNLNRPLEASEAFEKAAQSNVQSVREDAAYGQSLAYLRLGLTNKAAIAATQTPQTGKRAAELQTAILADRAVSAFNAKRYREALVYLDQRARLSPDTTDLAVLRGYAYMNLGMYNDAWKIFEFVAETGNSDASRGLAEIRDMQNGYR</sequence>
<proteinExistence type="predicted"/>
<name>A0ABT8T328_9HYPH</name>
<organism evidence="2 3">
    <name type="scientific">Rhizobium oryzicola</name>
    <dbReference type="NCBI Taxonomy" id="1232668"/>
    <lineage>
        <taxon>Bacteria</taxon>
        <taxon>Pseudomonadati</taxon>
        <taxon>Pseudomonadota</taxon>
        <taxon>Alphaproteobacteria</taxon>
        <taxon>Hyphomicrobiales</taxon>
        <taxon>Rhizobiaceae</taxon>
        <taxon>Rhizobium/Agrobacterium group</taxon>
        <taxon>Rhizobium</taxon>
    </lineage>
</organism>
<evidence type="ECO:0000256" key="1">
    <source>
        <dbReference type="SAM" id="MobiDB-lite"/>
    </source>
</evidence>
<dbReference type="SUPFAM" id="SSF48452">
    <property type="entry name" value="TPR-like"/>
    <property type="match status" value="1"/>
</dbReference>
<accession>A0ABT8T328</accession>
<comment type="caution">
    <text evidence="2">The sequence shown here is derived from an EMBL/GenBank/DDBJ whole genome shotgun (WGS) entry which is preliminary data.</text>
</comment>
<dbReference type="EMBL" id="JAUKWQ010000012">
    <property type="protein sequence ID" value="MDO1585071.1"/>
    <property type="molecule type" value="Genomic_DNA"/>
</dbReference>
<feature type="region of interest" description="Disordered" evidence="1">
    <location>
        <begin position="85"/>
        <end position="106"/>
    </location>
</feature>
<gene>
    <name evidence="2" type="ORF">Q2T52_23515</name>
</gene>